<organism evidence="5 6">
    <name type="scientific">Otolemur garnettii</name>
    <name type="common">Small-eared galago</name>
    <name type="synonym">Garnett's greater bushbaby</name>
    <dbReference type="NCBI Taxonomy" id="30611"/>
    <lineage>
        <taxon>Eukaryota</taxon>
        <taxon>Metazoa</taxon>
        <taxon>Chordata</taxon>
        <taxon>Craniata</taxon>
        <taxon>Vertebrata</taxon>
        <taxon>Euteleostomi</taxon>
        <taxon>Mammalia</taxon>
        <taxon>Eutheria</taxon>
        <taxon>Euarchontoglires</taxon>
        <taxon>Primates</taxon>
        <taxon>Strepsirrhini</taxon>
        <taxon>Lorisiformes</taxon>
        <taxon>Galagidae</taxon>
        <taxon>Otolemur</taxon>
    </lineage>
</organism>
<dbReference type="eggNOG" id="ENOG502SB68">
    <property type="taxonomic scope" value="Eukaryota"/>
</dbReference>
<dbReference type="HOGENOM" id="CLU_1291581_0_0_1"/>
<dbReference type="OMA" id="DKVIEWE"/>
<reference evidence="5" key="2">
    <citation type="submission" date="2025-08" db="UniProtKB">
        <authorList>
            <consortium name="Ensembl"/>
        </authorList>
    </citation>
    <scope>IDENTIFICATION</scope>
</reference>
<dbReference type="GeneTree" id="ENSGT00510000049596"/>
<dbReference type="FunCoup" id="H0WKC4">
    <property type="interactions" value="318"/>
</dbReference>
<keyword evidence="4" id="KW-0325">Glycoprotein</keyword>
<keyword evidence="3" id="KW-0472">Membrane</keyword>
<dbReference type="GO" id="GO:0009986">
    <property type="term" value="C:cell surface"/>
    <property type="evidence" value="ECO:0007669"/>
    <property type="project" value="TreeGrafter"/>
</dbReference>
<dbReference type="InterPro" id="IPR013783">
    <property type="entry name" value="Ig-like_fold"/>
</dbReference>
<evidence type="ECO:0000256" key="2">
    <source>
        <dbReference type="ARBA" id="ARBA00022729"/>
    </source>
</evidence>
<proteinExistence type="predicted"/>
<dbReference type="EMBL" id="AAQR03105802">
    <property type="status" value="NOT_ANNOTATED_CDS"/>
    <property type="molecule type" value="Genomic_DNA"/>
</dbReference>
<evidence type="ECO:0000256" key="4">
    <source>
        <dbReference type="ARBA" id="ARBA00023180"/>
    </source>
</evidence>
<dbReference type="PANTHER" id="PTHR12080:SF55">
    <property type="entry name" value="LYMPHOCYTE FUNCTION-ASSOCIATED ANTIGEN 3"/>
    <property type="match status" value="1"/>
</dbReference>
<evidence type="ECO:0000313" key="5">
    <source>
        <dbReference type="Ensembl" id="ENSOGAP00000002010.2"/>
    </source>
</evidence>
<evidence type="ECO:0000256" key="1">
    <source>
        <dbReference type="ARBA" id="ARBA00004370"/>
    </source>
</evidence>
<dbReference type="SUPFAM" id="SSF48726">
    <property type="entry name" value="Immunoglobulin"/>
    <property type="match status" value="1"/>
</dbReference>
<comment type="subcellular location">
    <subcellularLocation>
        <location evidence="1">Membrane</location>
    </subcellularLocation>
</comment>
<dbReference type="PANTHER" id="PTHR12080">
    <property type="entry name" value="SIGNALING LYMPHOCYTIC ACTIVATION MOLECULE"/>
    <property type="match status" value="1"/>
</dbReference>
<name>H0WKC4_OTOGA</name>
<reference evidence="6" key="1">
    <citation type="submission" date="2011-03" db="EMBL/GenBank/DDBJ databases">
        <title>Version 3 of the genome sequence of Otolemur garnettii (Bushbaby).</title>
        <authorList>
            <consortium name="The Broad Institute Genome Sequencing Platform"/>
            <person name="Di Palma F."/>
            <person name="Johnson J."/>
            <person name="Lander E.S."/>
            <person name="Lindblad-Toh K."/>
            <person name="Jaffe D.B."/>
            <person name="Gnerre S."/>
            <person name="MacCallum I."/>
            <person name="Przybylski D."/>
            <person name="Ribeiro F.J."/>
            <person name="Burton J.N."/>
            <person name="Walker B.J."/>
            <person name="Sharpe T."/>
            <person name="Hall G."/>
        </authorList>
    </citation>
    <scope>NUCLEOTIDE SEQUENCE [LARGE SCALE GENOMIC DNA]</scope>
</reference>
<keyword evidence="6" id="KW-1185">Reference proteome</keyword>
<dbReference type="InterPro" id="IPR015631">
    <property type="entry name" value="CD2/SLAM_rcpt"/>
</dbReference>
<dbReference type="GO" id="GO:0005102">
    <property type="term" value="F:signaling receptor binding"/>
    <property type="evidence" value="ECO:0007669"/>
    <property type="project" value="TreeGrafter"/>
</dbReference>
<dbReference type="Ensembl" id="ENSOGAT00000002253.2">
    <property type="protein sequence ID" value="ENSOGAP00000002010.2"/>
    <property type="gene ID" value="ENSOGAG00000002250.2"/>
</dbReference>
<evidence type="ECO:0000256" key="3">
    <source>
        <dbReference type="ARBA" id="ARBA00023136"/>
    </source>
</evidence>
<accession>H0WKC4</accession>
<dbReference type="InParanoid" id="H0WKC4"/>
<dbReference type="AlphaFoldDB" id="H0WKC4"/>
<protein>
    <submittedName>
        <fullName evidence="5">Uncharacterized protein</fullName>
    </submittedName>
</protein>
<dbReference type="GO" id="GO:0016020">
    <property type="term" value="C:membrane"/>
    <property type="evidence" value="ECO:0007669"/>
    <property type="project" value="UniProtKB-SubCell"/>
</dbReference>
<sequence length="211" mass="24004">MLGQSTSFCSKGRISLVAPDVFPLLDFISCNRLIVYGALNENVTFGPSNYTTTFHEILWKKQKNKVVEWDGSSKTPFPPFVGRVDLDHVSGNLTILNLTLLDEDEYEIESPSMADTVKFFLNVIEHIPSLKLNCTLIDGEIVVQCLIPEHYNSHKELLNYSWFCPWEQCNSHSHSELSFTMDRDLSQQVQCVVSNKVSERKSEIVLETCIP</sequence>
<keyword evidence="2" id="KW-0732">Signal</keyword>
<evidence type="ECO:0000313" key="6">
    <source>
        <dbReference type="Proteomes" id="UP000005225"/>
    </source>
</evidence>
<reference evidence="5" key="3">
    <citation type="submission" date="2025-09" db="UniProtKB">
        <authorList>
            <consortium name="Ensembl"/>
        </authorList>
    </citation>
    <scope>IDENTIFICATION</scope>
</reference>
<dbReference type="Proteomes" id="UP000005225">
    <property type="component" value="Unassembled WGS sequence"/>
</dbReference>
<dbReference type="STRING" id="30611.ENSOGAP00000002010"/>
<dbReference type="InterPro" id="IPR036179">
    <property type="entry name" value="Ig-like_dom_sf"/>
</dbReference>
<dbReference type="Gene3D" id="2.60.40.10">
    <property type="entry name" value="Immunoglobulins"/>
    <property type="match status" value="1"/>
</dbReference>